<dbReference type="EMBL" id="JACHWJ010000004">
    <property type="protein sequence ID" value="MBB2958799.1"/>
    <property type="molecule type" value="Genomic_DNA"/>
</dbReference>
<accession>A0A7W4URG1</accession>
<keyword evidence="2" id="KW-1185">Reference proteome</keyword>
<proteinExistence type="predicted"/>
<dbReference type="AlphaFoldDB" id="A0A7W4URG1"/>
<organism evidence="1 2">
    <name type="scientific">Pseudoclavibacter helvolus</name>
    <dbReference type="NCBI Taxonomy" id="255205"/>
    <lineage>
        <taxon>Bacteria</taxon>
        <taxon>Bacillati</taxon>
        <taxon>Actinomycetota</taxon>
        <taxon>Actinomycetes</taxon>
        <taxon>Micrococcales</taxon>
        <taxon>Microbacteriaceae</taxon>
        <taxon>Pseudoclavibacter</taxon>
    </lineage>
</organism>
<evidence type="ECO:0000313" key="1">
    <source>
        <dbReference type="EMBL" id="MBB2958799.1"/>
    </source>
</evidence>
<name>A0A7W4URG1_9MICO</name>
<comment type="caution">
    <text evidence="1">The sequence shown here is derived from an EMBL/GenBank/DDBJ whole genome shotgun (WGS) entry which is preliminary data.</text>
</comment>
<sequence length="35" mass="3991">MIRLRVSADLHLCRNSSILQDWDNVAPFFSADLEG</sequence>
<protein>
    <submittedName>
        <fullName evidence="1">Uncharacterized protein</fullName>
    </submittedName>
</protein>
<gene>
    <name evidence="1" type="ORF">FHX72_002945</name>
</gene>
<dbReference type="Proteomes" id="UP000545286">
    <property type="component" value="Unassembled WGS sequence"/>
</dbReference>
<evidence type="ECO:0000313" key="2">
    <source>
        <dbReference type="Proteomes" id="UP000545286"/>
    </source>
</evidence>
<reference evidence="1 2" key="1">
    <citation type="submission" date="2020-08" db="EMBL/GenBank/DDBJ databases">
        <title>Sequencing the genomes of 1000 actinobacteria strains.</title>
        <authorList>
            <person name="Klenk H.-P."/>
        </authorList>
    </citation>
    <scope>NUCLEOTIDE SEQUENCE [LARGE SCALE GENOMIC DNA]</scope>
    <source>
        <strain evidence="1 2">DSM 20419</strain>
    </source>
</reference>